<reference evidence="1 2" key="1">
    <citation type="journal article" date="2019" name="Nat. Ecol. Evol.">
        <title>Megaphylogeny resolves global patterns of mushroom evolution.</title>
        <authorList>
            <person name="Varga T."/>
            <person name="Krizsan K."/>
            <person name="Foldi C."/>
            <person name="Dima B."/>
            <person name="Sanchez-Garcia M."/>
            <person name="Sanchez-Ramirez S."/>
            <person name="Szollosi G.J."/>
            <person name="Szarkandi J.G."/>
            <person name="Papp V."/>
            <person name="Albert L."/>
            <person name="Andreopoulos W."/>
            <person name="Angelini C."/>
            <person name="Antonin V."/>
            <person name="Barry K.W."/>
            <person name="Bougher N.L."/>
            <person name="Buchanan P."/>
            <person name="Buyck B."/>
            <person name="Bense V."/>
            <person name="Catcheside P."/>
            <person name="Chovatia M."/>
            <person name="Cooper J."/>
            <person name="Damon W."/>
            <person name="Desjardin D."/>
            <person name="Finy P."/>
            <person name="Geml J."/>
            <person name="Haridas S."/>
            <person name="Hughes K."/>
            <person name="Justo A."/>
            <person name="Karasinski D."/>
            <person name="Kautmanova I."/>
            <person name="Kiss B."/>
            <person name="Kocsube S."/>
            <person name="Kotiranta H."/>
            <person name="LaButti K.M."/>
            <person name="Lechner B.E."/>
            <person name="Liimatainen K."/>
            <person name="Lipzen A."/>
            <person name="Lukacs Z."/>
            <person name="Mihaltcheva S."/>
            <person name="Morgado L.N."/>
            <person name="Niskanen T."/>
            <person name="Noordeloos M.E."/>
            <person name="Ohm R.A."/>
            <person name="Ortiz-Santana B."/>
            <person name="Ovrebo C."/>
            <person name="Racz N."/>
            <person name="Riley R."/>
            <person name="Savchenko A."/>
            <person name="Shiryaev A."/>
            <person name="Soop K."/>
            <person name="Spirin V."/>
            <person name="Szebenyi C."/>
            <person name="Tomsovsky M."/>
            <person name="Tulloss R.E."/>
            <person name="Uehling J."/>
            <person name="Grigoriev I.V."/>
            <person name="Vagvolgyi C."/>
            <person name="Papp T."/>
            <person name="Martin F.M."/>
            <person name="Miettinen O."/>
            <person name="Hibbett D.S."/>
            <person name="Nagy L.G."/>
        </authorList>
    </citation>
    <scope>NUCLEOTIDE SEQUENCE [LARGE SCALE GENOMIC DNA]</scope>
    <source>
        <strain evidence="1 2">NL-1719</strain>
    </source>
</reference>
<feature type="non-terminal residue" evidence="1">
    <location>
        <position position="1404"/>
    </location>
</feature>
<accession>A0ACD2ZYW7</accession>
<dbReference type="EMBL" id="ML209259">
    <property type="protein sequence ID" value="TFK58644.1"/>
    <property type="molecule type" value="Genomic_DNA"/>
</dbReference>
<evidence type="ECO:0000313" key="1">
    <source>
        <dbReference type="EMBL" id="TFK58644.1"/>
    </source>
</evidence>
<evidence type="ECO:0000313" key="2">
    <source>
        <dbReference type="Proteomes" id="UP000308600"/>
    </source>
</evidence>
<gene>
    <name evidence="1" type="ORF">BDN72DRAFT_911780</name>
</gene>
<keyword evidence="2" id="KW-1185">Reference proteome</keyword>
<proteinExistence type="predicted"/>
<name>A0ACD2ZYW7_9AGAR</name>
<sequence>MTRLPLLEVTLPLMEVPCTWFVMYWDSVAHAECKRPFEIQQKEEGFGFRWLQSVPDIPLDIQMGVIHHSLSQRTSPASLMAVCRAWNAIVSREVYGAQVVHYLSSEKVEVTISHFRKSGSRQIFLCLAGLDWLFDEEVDWAYISKLSAAVFPRVKSLGLEGNRELIQKLIDAYAPSLRSLQELSIKLKVSLGDDMMPLDLSALGELRILRMSGSFMSVMPVGQIPVNVRSTAITSTCRHLELGSKHLTLSVARRIFSRFPELESCVLKIWSEGQSAVANHATTCTPFESPVTNIRLTCGSEVSMMLTGASFPKLLSLSAYERIDHQDIRMLSILSTLGQTSTPALASLSLTMTSFDVQYIHLLARVPTLISLDLSYLTINTDFRDFLSALTALTKVEMLPSLEDLSMYLAFDSGSLHEALHDDAVGVTNKTLGSLVKARRQNLRRLFIRLSDMTAEWQAGLKISPKLGYVGDVPEWVQNLWPHRPEGNDCVDFDTLRVDIPASLSEYGWIASYRDKYQDRGHIKVLGPLLLGGWFMTTKKKLGPGPTIKNVRRVAESLSQNNESGPSRSSLKFDHERRDIINLIFSTPLTVPIAIPLEIQAEIICLSLRIRISPATLMLVCKAWNIIASSEIYRARVVHSLNPWKVDYIISHFEKSGSRPIFLCLLEDGTFDKQEDWKHIERLSAAFFPRVRSLGLRVNQSMVQELMSRFGSMLQSLEEVSIRLKGGSVRLDLSALERLRILRLAGCWQRLQGTPFDLHPAAQITHLELAGHHLTLHVGRRMISLCPQLQSCVLQIGLVAENSPPLLTPFESQVRYLHLACTYEVAEMLHGGSFPRLEKLSVHEVVDRGAIRRDSIFSTLSPTSMPVLRSLSLTVALFDVDFVHLVARVPTLVSLNLPHLTIGTESRDILSFLTSLIDVKILPSLKHLSTWLAFSSHTLNDDGIIHANKTMVSVVKARQPTLQRVFISFPGLVADWQAGFHILPRLRHTDFMDDHRYHPITTPGWVRTIWPHHPEENRRIAYDPFIVWIPVWPSDYGWIRSEFEMPQAGGDQELWISNHIGVPVFYDEGTPVKPHVMPVWSVPSPVSVPIDIQMEIIHHSLSMRTSPRTLMAVCKAWEAIIASEIYGALVVHSLAPEKVKFIISHFRKAGSRPVFLCLLLDWFIDDEVEWNYIERLSVACFPKVKALGLRANQWLIQQLFSQFGSRLELLEELSIKLKEPSDATTPLDLSDLQHLRVIRLTGCWKQLDVNPFRLYVGARITHLELASQRFTIPVSRRMVSLCPELEFCILKIGLVAEDPPTPLIPFESQVKYLHLSCFCEAAEILRGGSFPRLQILGVHEVVNRATERTCSVFSTLSAASMPGLSSLSLAVASFDVNHIHCLARIPTLISLDLPHLTSGTEFRH</sequence>
<organism evidence="1 2">
    <name type="scientific">Pluteus cervinus</name>
    <dbReference type="NCBI Taxonomy" id="181527"/>
    <lineage>
        <taxon>Eukaryota</taxon>
        <taxon>Fungi</taxon>
        <taxon>Dikarya</taxon>
        <taxon>Basidiomycota</taxon>
        <taxon>Agaricomycotina</taxon>
        <taxon>Agaricomycetes</taxon>
        <taxon>Agaricomycetidae</taxon>
        <taxon>Agaricales</taxon>
        <taxon>Pluteineae</taxon>
        <taxon>Pluteaceae</taxon>
        <taxon>Pluteus</taxon>
    </lineage>
</organism>
<dbReference type="Proteomes" id="UP000308600">
    <property type="component" value="Unassembled WGS sequence"/>
</dbReference>
<protein>
    <submittedName>
        <fullName evidence="1">Uncharacterized protein</fullName>
    </submittedName>
</protein>